<dbReference type="EnsemblPlants" id="OGLUM01G48870.1">
    <property type="protein sequence ID" value="OGLUM01G48870.1"/>
    <property type="gene ID" value="OGLUM01G48870"/>
</dbReference>
<dbReference type="Proteomes" id="UP000026961">
    <property type="component" value="Chromosome 1"/>
</dbReference>
<organism evidence="2">
    <name type="scientific">Oryza glumipatula</name>
    <dbReference type="NCBI Taxonomy" id="40148"/>
    <lineage>
        <taxon>Eukaryota</taxon>
        <taxon>Viridiplantae</taxon>
        <taxon>Streptophyta</taxon>
        <taxon>Embryophyta</taxon>
        <taxon>Tracheophyta</taxon>
        <taxon>Spermatophyta</taxon>
        <taxon>Magnoliopsida</taxon>
        <taxon>Liliopsida</taxon>
        <taxon>Poales</taxon>
        <taxon>Poaceae</taxon>
        <taxon>BOP clade</taxon>
        <taxon>Oryzoideae</taxon>
        <taxon>Oryzeae</taxon>
        <taxon>Oryzinae</taxon>
        <taxon>Oryza</taxon>
    </lineage>
</organism>
<feature type="compositionally biased region" description="Acidic residues" evidence="1">
    <location>
        <begin position="273"/>
        <end position="284"/>
    </location>
</feature>
<evidence type="ECO:0000256" key="1">
    <source>
        <dbReference type="SAM" id="MobiDB-lite"/>
    </source>
</evidence>
<dbReference type="AlphaFoldDB" id="A0A0D9YKA2"/>
<keyword evidence="3" id="KW-1185">Reference proteome</keyword>
<reference evidence="2" key="2">
    <citation type="submission" date="2015-04" db="UniProtKB">
        <authorList>
            <consortium name="EnsemblPlants"/>
        </authorList>
    </citation>
    <scope>IDENTIFICATION</scope>
</reference>
<dbReference type="HOGENOM" id="CLU_875444_0_0_1"/>
<evidence type="ECO:0000313" key="3">
    <source>
        <dbReference type="Proteomes" id="UP000026961"/>
    </source>
</evidence>
<reference evidence="2" key="3">
    <citation type="submission" date="2018-05" db="EMBL/GenBank/DDBJ databases">
        <title>OgluRS3 (Oryza glumaepatula Reference Sequence Version 3).</title>
        <authorList>
            <person name="Zhang J."/>
            <person name="Kudrna D."/>
            <person name="Lee S."/>
            <person name="Talag J."/>
            <person name="Welchert J."/>
            <person name="Wing R.A."/>
        </authorList>
    </citation>
    <scope>NUCLEOTIDE SEQUENCE [LARGE SCALE GENOMIC DNA]</scope>
</reference>
<feature type="region of interest" description="Disordered" evidence="1">
    <location>
        <begin position="256"/>
        <end position="284"/>
    </location>
</feature>
<accession>A0A0D9YKA2</accession>
<proteinExistence type="predicted"/>
<protein>
    <submittedName>
        <fullName evidence="2">Uncharacterized protein</fullName>
    </submittedName>
</protein>
<feature type="region of interest" description="Disordered" evidence="1">
    <location>
        <begin position="1"/>
        <end position="36"/>
    </location>
</feature>
<reference evidence="2" key="1">
    <citation type="submission" date="2013-08" db="EMBL/GenBank/DDBJ databases">
        <title>Oryza genome evolution.</title>
        <authorList>
            <person name="Wing R.A."/>
            <person name="Panaud O."/>
            <person name="Oliveira A.C."/>
        </authorList>
    </citation>
    <scope>NUCLEOTIDE SEQUENCE</scope>
</reference>
<name>A0A0D9YKA2_9ORYZ</name>
<feature type="region of interest" description="Disordered" evidence="1">
    <location>
        <begin position="115"/>
        <end position="235"/>
    </location>
</feature>
<evidence type="ECO:0000313" key="2">
    <source>
        <dbReference type="EnsemblPlants" id="OGLUM01G48870.1"/>
    </source>
</evidence>
<sequence length="318" mass="32877">MAARSGGSPPSSQIQWRQRWRPKAARRVDAAAAPPGGGRALAVAAFPFRILHGGGQLRRRLPAVAAAASGGGCMEGGANAGSPPSSQICWRAEAARRVDAAAALPGGGRALAAAALPSRSGTASGGGGGALRTRREHGQVPTAAVPRVPRPPRGQGLGQSKGGAQASGLRLRAQPPPRVLARRRQRRGVGGQHRNPGLQGRLRVRRASPPHSGSSYHKDNDDGDTPALEAAPPASGSGLSDLYDLIVNHHAAACQKPATARATDKEVANKDGIEEEPDQEAAATCEEEEEDDMGFCMVGTISALVFSDVEEDWIVVEI</sequence>
<dbReference type="Gramene" id="OGLUM01G48870.1">
    <property type="protein sequence ID" value="OGLUM01G48870.1"/>
    <property type="gene ID" value="OGLUM01G48870"/>
</dbReference>
<feature type="compositionally biased region" description="Basic and acidic residues" evidence="1">
    <location>
        <begin position="262"/>
        <end position="272"/>
    </location>
</feature>